<dbReference type="EMBL" id="UINC01168309">
    <property type="protein sequence ID" value="SVD71280.1"/>
    <property type="molecule type" value="Genomic_DNA"/>
</dbReference>
<name>A0A382XKB6_9ZZZZ</name>
<protein>
    <submittedName>
        <fullName evidence="1">Uncharacterized protein</fullName>
    </submittedName>
</protein>
<feature type="non-terminal residue" evidence="1">
    <location>
        <position position="1"/>
    </location>
</feature>
<dbReference type="AlphaFoldDB" id="A0A382XKB6"/>
<gene>
    <name evidence="1" type="ORF">METZ01_LOCUS424134</name>
</gene>
<proteinExistence type="predicted"/>
<evidence type="ECO:0000313" key="1">
    <source>
        <dbReference type="EMBL" id="SVD71280.1"/>
    </source>
</evidence>
<sequence>TYTTGSGSKALDFRYTIQTDDPLDTNGISIGANALSLNSGTIKDLAGNDATITHSYADHNIDYRVK</sequence>
<accession>A0A382XKB6</accession>
<reference evidence="1" key="1">
    <citation type="submission" date="2018-05" db="EMBL/GenBank/DDBJ databases">
        <authorList>
            <person name="Lanie J.A."/>
            <person name="Ng W.-L."/>
            <person name="Kazmierczak K.M."/>
            <person name="Andrzejewski T.M."/>
            <person name="Davidsen T.M."/>
            <person name="Wayne K.J."/>
            <person name="Tettelin H."/>
            <person name="Glass J.I."/>
            <person name="Rusch D."/>
            <person name="Podicherti R."/>
            <person name="Tsui H.-C.T."/>
            <person name="Winkler M.E."/>
        </authorList>
    </citation>
    <scope>NUCLEOTIDE SEQUENCE</scope>
</reference>
<organism evidence="1">
    <name type="scientific">marine metagenome</name>
    <dbReference type="NCBI Taxonomy" id="408172"/>
    <lineage>
        <taxon>unclassified sequences</taxon>
        <taxon>metagenomes</taxon>
        <taxon>ecological metagenomes</taxon>
    </lineage>
</organism>